<dbReference type="InterPro" id="IPR015424">
    <property type="entry name" value="PyrdxlP-dep_Trfase"/>
</dbReference>
<comment type="similarity">
    <text evidence="4">Belongs to the trans-sulfuration enzymes family.</text>
</comment>
<dbReference type="PIRSF" id="PIRSF001434">
    <property type="entry name" value="CGS"/>
    <property type="match status" value="1"/>
</dbReference>
<dbReference type="GO" id="GO:0005737">
    <property type="term" value="C:cytoplasm"/>
    <property type="evidence" value="ECO:0007669"/>
    <property type="project" value="TreeGrafter"/>
</dbReference>
<dbReference type="SUPFAM" id="SSF53383">
    <property type="entry name" value="PLP-dependent transferases"/>
    <property type="match status" value="1"/>
</dbReference>
<dbReference type="AlphaFoldDB" id="A0A0C2IB53"/>
<dbReference type="InterPro" id="IPR015421">
    <property type="entry name" value="PyrdxlP-dep_Trfase_major"/>
</dbReference>
<organism evidence="6 7">
    <name type="scientific">Pseudomonas batumici</name>
    <dbReference type="NCBI Taxonomy" id="226910"/>
    <lineage>
        <taxon>Bacteria</taxon>
        <taxon>Pseudomonadati</taxon>
        <taxon>Pseudomonadota</taxon>
        <taxon>Gammaproteobacteria</taxon>
        <taxon>Pseudomonadales</taxon>
        <taxon>Pseudomonadaceae</taxon>
        <taxon>Pseudomonas</taxon>
    </lineage>
</organism>
<dbReference type="Gene3D" id="3.40.640.10">
    <property type="entry name" value="Type I PLP-dependent aspartate aminotransferase-like (Major domain)"/>
    <property type="match status" value="1"/>
</dbReference>
<dbReference type="PROSITE" id="PS00868">
    <property type="entry name" value="CYS_MET_METAB_PP"/>
    <property type="match status" value="1"/>
</dbReference>
<dbReference type="GO" id="GO:0019346">
    <property type="term" value="P:transsulfuration"/>
    <property type="evidence" value="ECO:0007669"/>
    <property type="project" value="InterPro"/>
</dbReference>
<dbReference type="RefSeq" id="WP_040066282.1">
    <property type="nucleotide sequence ID" value="NZ_JXDG01000022.1"/>
</dbReference>
<sequence length="425" mass="45915">MNNKPDSAGLDNAGTGTRAVWGGEQVRHPYNATQTPIVVSAAYGYDDIDNWYDVALGKAPGFIYSRMSNPTVEILEAKICELEKAASAVAFSSGMAAISSVLYTFLAHGNRVVSTKDSYGGTNKIFEEFLPRMGVEVTLCETFDHEEIEREVAKGCQLLYLETPTNPTLKILDIQRLVSAAKRVGALVVADNTFATPLNQNPLALGVDVVVHSATKFLSGHGDVLGGLVCGAGFLMDKVRHYREINGAALDPFSAYLIIRGMKTLVLRMRQQQHSARALAEFLGSEPLVESVNYPGLPGHPNHAVACAQMRGFGAIVSFVLVGGMDTVKVLLPRLRFAHCAGNLGAVETLYGPARTTSHVENTLEERLALGIGEGLVRVSVGIEDTDDLLDDLKQAFAFVRRSRDEQTPKHTQPSIKEPCTEVAS</sequence>
<accession>A0A0C2IB53</accession>
<dbReference type="InterPro" id="IPR000277">
    <property type="entry name" value="Cys/Met-Metab_PyrdxlP-dep_enz"/>
</dbReference>
<feature type="region of interest" description="Disordered" evidence="5">
    <location>
        <begin position="404"/>
        <end position="425"/>
    </location>
</feature>
<evidence type="ECO:0000256" key="4">
    <source>
        <dbReference type="RuleBase" id="RU362118"/>
    </source>
</evidence>
<dbReference type="OrthoDB" id="9805807at2"/>
<dbReference type="PANTHER" id="PTHR11808">
    <property type="entry name" value="TRANS-SULFURATION ENZYME FAMILY MEMBER"/>
    <property type="match status" value="1"/>
</dbReference>
<dbReference type="FunFam" id="3.40.640.10:FF:000046">
    <property type="entry name" value="Cystathionine gamma-lyase"/>
    <property type="match status" value="1"/>
</dbReference>
<dbReference type="PANTHER" id="PTHR11808:SF80">
    <property type="entry name" value="CYSTATHIONINE GAMMA-LYASE"/>
    <property type="match status" value="1"/>
</dbReference>
<dbReference type="GO" id="GO:0030170">
    <property type="term" value="F:pyridoxal phosphate binding"/>
    <property type="evidence" value="ECO:0007669"/>
    <property type="project" value="InterPro"/>
</dbReference>
<feature type="modified residue" description="N6-(pyridoxal phosphate)lysine" evidence="3">
    <location>
        <position position="216"/>
    </location>
</feature>
<name>A0A0C2IB53_9PSED</name>
<dbReference type="InterPro" id="IPR015422">
    <property type="entry name" value="PyrdxlP-dep_Trfase_small"/>
</dbReference>
<evidence type="ECO:0000313" key="6">
    <source>
        <dbReference type="EMBL" id="KIH84150.1"/>
    </source>
</evidence>
<proteinExistence type="inferred from homology"/>
<evidence type="ECO:0000256" key="1">
    <source>
        <dbReference type="ARBA" id="ARBA00001933"/>
    </source>
</evidence>
<reference evidence="6 7" key="1">
    <citation type="submission" date="2015-01" db="EMBL/GenBank/DDBJ databases">
        <title>Complete genome of Pseudomonas batumici UCM B-321 producer of the batumin antibiotic with strong antistaphilococcal and potential anticancer activity.</title>
        <authorList>
            <person name="Klochko V.V."/>
            <person name="Zelena L.B."/>
            <person name="Elena K.A."/>
            <person name="Reva O.N."/>
        </authorList>
    </citation>
    <scope>NUCLEOTIDE SEQUENCE [LARGE SCALE GENOMIC DNA]</scope>
    <source>
        <strain evidence="6 7">UCM B-321</strain>
    </source>
</reference>
<keyword evidence="2 3" id="KW-0663">Pyridoxal phosphate</keyword>
<keyword evidence="7" id="KW-1185">Reference proteome</keyword>
<comment type="cofactor">
    <cofactor evidence="1 4">
        <name>pyridoxal 5'-phosphate</name>
        <dbReference type="ChEBI" id="CHEBI:597326"/>
    </cofactor>
</comment>
<dbReference type="STRING" id="226910.UCMB321_2150"/>
<dbReference type="Pfam" id="PF01053">
    <property type="entry name" value="Cys_Met_Meta_PP"/>
    <property type="match status" value="1"/>
</dbReference>
<dbReference type="Proteomes" id="UP000031535">
    <property type="component" value="Unassembled WGS sequence"/>
</dbReference>
<evidence type="ECO:0000313" key="7">
    <source>
        <dbReference type="Proteomes" id="UP000031535"/>
    </source>
</evidence>
<evidence type="ECO:0000256" key="5">
    <source>
        <dbReference type="SAM" id="MobiDB-lite"/>
    </source>
</evidence>
<dbReference type="EMBL" id="JXDG01000022">
    <property type="protein sequence ID" value="KIH84150.1"/>
    <property type="molecule type" value="Genomic_DNA"/>
</dbReference>
<dbReference type="CDD" id="cd00614">
    <property type="entry name" value="CGS_like"/>
    <property type="match status" value="1"/>
</dbReference>
<evidence type="ECO:0000256" key="2">
    <source>
        <dbReference type="ARBA" id="ARBA00022898"/>
    </source>
</evidence>
<dbReference type="NCBIfam" id="NF006097">
    <property type="entry name" value="PRK08249.1"/>
    <property type="match status" value="1"/>
</dbReference>
<dbReference type="InterPro" id="IPR054542">
    <property type="entry name" value="Cys_met_metab_PP"/>
</dbReference>
<evidence type="ECO:0000256" key="3">
    <source>
        <dbReference type="PIRSR" id="PIRSR001434-2"/>
    </source>
</evidence>
<dbReference type="GO" id="GO:0016846">
    <property type="term" value="F:carbon-sulfur lyase activity"/>
    <property type="evidence" value="ECO:0007669"/>
    <property type="project" value="TreeGrafter"/>
</dbReference>
<gene>
    <name evidence="6" type="ORF">UCMB321_2150</name>
</gene>
<comment type="caution">
    <text evidence="6">The sequence shown here is derived from an EMBL/GenBank/DDBJ whole genome shotgun (WGS) entry which is preliminary data.</text>
</comment>
<dbReference type="PATRIC" id="fig|226910.6.peg.2137"/>
<dbReference type="Gene3D" id="3.90.1150.10">
    <property type="entry name" value="Aspartate Aminotransferase, domain 1"/>
    <property type="match status" value="1"/>
</dbReference>
<protein>
    <submittedName>
        <fullName evidence="6">Cystathionine gamma-synthase</fullName>
    </submittedName>
</protein>